<evidence type="ECO:0000256" key="3">
    <source>
        <dbReference type="ARBA" id="ARBA00023163"/>
    </source>
</evidence>
<dbReference type="GO" id="GO:0016593">
    <property type="term" value="C:Cdc73/Paf1 complex"/>
    <property type="evidence" value="ECO:0007669"/>
    <property type="project" value="InterPro"/>
</dbReference>
<dbReference type="PANTHER" id="PTHR12466:SF8">
    <property type="entry name" value="PARAFIBROMIN"/>
    <property type="match status" value="1"/>
</dbReference>
<dbReference type="GO" id="GO:0000993">
    <property type="term" value="F:RNA polymerase II complex binding"/>
    <property type="evidence" value="ECO:0007669"/>
    <property type="project" value="TreeGrafter"/>
</dbReference>
<organism evidence="6 7">
    <name type="scientific">Elysia marginata</name>
    <dbReference type="NCBI Taxonomy" id="1093978"/>
    <lineage>
        <taxon>Eukaryota</taxon>
        <taxon>Metazoa</taxon>
        <taxon>Spiralia</taxon>
        <taxon>Lophotrochozoa</taxon>
        <taxon>Mollusca</taxon>
        <taxon>Gastropoda</taxon>
        <taxon>Heterobranchia</taxon>
        <taxon>Euthyneura</taxon>
        <taxon>Panpulmonata</taxon>
        <taxon>Sacoglossa</taxon>
        <taxon>Placobranchoidea</taxon>
        <taxon>Plakobranchidae</taxon>
        <taxon>Elysia</taxon>
    </lineage>
</organism>
<comment type="subcellular location">
    <subcellularLocation>
        <location evidence="1">Nucleus</location>
    </subcellularLocation>
</comment>
<dbReference type="InterPro" id="IPR007852">
    <property type="entry name" value="Cdc73/Parafibromin"/>
</dbReference>
<protein>
    <submittedName>
        <fullName evidence="6">Parafibromin-like</fullName>
    </submittedName>
</protein>
<evidence type="ECO:0000313" key="6">
    <source>
        <dbReference type="EMBL" id="GFR65363.1"/>
    </source>
</evidence>
<dbReference type="InterPro" id="IPR031336">
    <property type="entry name" value="CDC73_C"/>
</dbReference>
<gene>
    <name evidence="6" type="ORF">ElyMa_000201900</name>
</gene>
<feature type="domain" description="Cell division control protein 73 C-terminal" evidence="5">
    <location>
        <begin position="15"/>
        <end position="92"/>
    </location>
</feature>
<proteinExistence type="inferred from homology"/>
<name>A0AAV4EW76_9GAST</name>
<comment type="similarity">
    <text evidence="2">Belongs to the CDC73 family.</text>
</comment>
<keyword evidence="4" id="KW-0539">Nucleus</keyword>
<reference evidence="6 7" key="1">
    <citation type="journal article" date="2021" name="Elife">
        <title>Chloroplast acquisition without the gene transfer in kleptoplastic sea slugs, Plakobranchus ocellatus.</title>
        <authorList>
            <person name="Maeda T."/>
            <person name="Takahashi S."/>
            <person name="Yoshida T."/>
            <person name="Shimamura S."/>
            <person name="Takaki Y."/>
            <person name="Nagai Y."/>
            <person name="Toyoda A."/>
            <person name="Suzuki Y."/>
            <person name="Arimoto A."/>
            <person name="Ishii H."/>
            <person name="Satoh N."/>
            <person name="Nishiyama T."/>
            <person name="Hasebe M."/>
            <person name="Maruyama T."/>
            <person name="Minagawa J."/>
            <person name="Obokata J."/>
            <person name="Shigenobu S."/>
        </authorList>
    </citation>
    <scope>NUCLEOTIDE SEQUENCE [LARGE SCALE GENOMIC DNA]</scope>
</reference>
<evidence type="ECO:0000313" key="7">
    <source>
        <dbReference type="Proteomes" id="UP000762676"/>
    </source>
</evidence>
<dbReference type="GO" id="GO:0006368">
    <property type="term" value="P:transcription elongation by RNA polymerase II"/>
    <property type="evidence" value="ECO:0007669"/>
    <property type="project" value="InterPro"/>
</dbReference>
<evidence type="ECO:0000256" key="2">
    <source>
        <dbReference type="ARBA" id="ARBA00010427"/>
    </source>
</evidence>
<evidence type="ECO:0000256" key="4">
    <source>
        <dbReference type="ARBA" id="ARBA00023242"/>
    </source>
</evidence>
<dbReference type="InterPro" id="IPR038103">
    <property type="entry name" value="CDC73_C_sf"/>
</dbReference>
<dbReference type="Pfam" id="PF05179">
    <property type="entry name" value="CDC73_C"/>
    <property type="match status" value="1"/>
</dbReference>
<accession>A0AAV4EW76</accession>
<dbReference type="Proteomes" id="UP000762676">
    <property type="component" value="Unassembled WGS sequence"/>
</dbReference>
<dbReference type="PANTHER" id="PTHR12466">
    <property type="entry name" value="CDC73 DOMAIN PROTEIN"/>
    <property type="match status" value="1"/>
</dbReference>
<dbReference type="Gene3D" id="3.40.50.11990">
    <property type="entry name" value="RNA polymerase II accessory factor, Cdc73 C-terminal domain"/>
    <property type="match status" value="1"/>
</dbReference>
<keyword evidence="3" id="KW-0804">Transcription</keyword>
<dbReference type="AlphaFoldDB" id="A0AAV4EW76"/>
<dbReference type="GO" id="GO:0032968">
    <property type="term" value="P:positive regulation of transcription elongation by RNA polymerase II"/>
    <property type="evidence" value="ECO:0007669"/>
    <property type="project" value="TreeGrafter"/>
</dbReference>
<keyword evidence="7" id="KW-1185">Reference proteome</keyword>
<evidence type="ECO:0000256" key="1">
    <source>
        <dbReference type="ARBA" id="ARBA00004123"/>
    </source>
</evidence>
<dbReference type="EMBL" id="BMAT01000381">
    <property type="protein sequence ID" value="GFR65363.1"/>
    <property type="molecule type" value="Genomic_DNA"/>
</dbReference>
<sequence>MENYLIYSNFLHLRERVVAVFVQGPAWQFKSWPWHGNPVEIFSKVRAFHLKWNELPLDNNVKKWSVHVMSLDRHRRHLDRAALQQFWEQLDRLVPKEGLLFLSAEFVKANF</sequence>
<comment type="caution">
    <text evidence="6">The sequence shown here is derived from an EMBL/GenBank/DDBJ whole genome shotgun (WGS) entry which is preliminary data.</text>
</comment>
<evidence type="ECO:0000259" key="5">
    <source>
        <dbReference type="Pfam" id="PF05179"/>
    </source>
</evidence>